<dbReference type="RefSeq" id="WP_054646180.1">
    <property type="nucleotide sequence ID" value="NZ_FUXS01000001.1"/>
</dbReference>
<comment type="function">
    <text evidence="1">May bind long-chain fatty acids, such as palmitate, and may play a role in lipid transport or fatty acid metabolism.</text>
</comment>
<evidence type="ECO:0000313" key="4">
    <source>
        <dbReference type="Proteomes" id="UP000051565"/>
    </source>
</evidence>
<organism evidence="3 4">
    <name type="scientific">Fructilactobacillus lindneri DSM 20690 = JCM 11027</name>
    <dbReference type="NCBI Taxonomy" id="1122148"/>
    <lineage>
        <taxon>Bacteria</taxon>
        <taxon>Bacillati</taxon>
        <taxon>Bacillota</taxon>
        <taxon>Bacilli</taxon>
        <taxon>Lactobacillales</taxon>
        <taxon>Lactobacillaceae</taxon>
        <taxon>Fructilactobacillus</taxon>
    </lineage>
</organism>
<name>A0A0R2JPH0_9LACO</name>
<protein>
    <recommendedName>
        <fullName evidence="5">DegV family protein</fullName>
    </recommendedName>
</protein>
<dbReference type="Gene3D" id="3.40.50.10170">
    <property type="match status" value="1"/>
</dbReference>
<dbReference type="GeneID" id="61250284"/>
<dbReference type="PROSITE" id="PS51482">
    <property type="entry name" value="DEGV"/>
    <property type="match status" value="1"/>
</dbReference>
<dbReference type="AlphaFoldDB" id="A0A0R2JPH0"/>
<proteinExistence type="predicted"/>
<keyword evidence="2" id="KW-0446">Lipid-binding</keyword>
<reference evidence="3 4" key="1">
    <citation type="journal article" date="2015" name="Genome Announc.">
        <title>Expanding the biotechnology potential of lactobacilli through comparative genomics of 213 strains and associated genera.</title>
        <authorList>
            <person name="Sun Z."/>
            <person name="Harris H.M."/>
            <person name="McCann A."/>
            <person name="Guo C."/>
            <person name="Argimon S."/>
            <person name="Zhang W."/>
            <person name="Yang X."/>
            <person name="Jeffery I.B."/>
            <person name="Cooney J.C."/>
            <person name="Kagawa T.F."/>
            <person name="Liu W."/>
            <person name="Song Y."/>
            <person name="Salvetti E."/>
            <person name="Wrobel A."/>
            <person name="Rasinkangas P."/>
            <person name="Parkhill J."/>
            <person name="Rea M.C."/>
            <person name="O'Sullivan O."/>
            <person name="Ritari J."/>
            <person name="Douillard F.P."/>
            <person name="Paul Ross R."/>
            <person name="Yang R."/>
            <person name="Briner A.E."/>
            <person name="Felis G.E."/>
            <person name="de Vos W.M."/>
            <person name="Barrangou R."/>
            <person name="Klaenhammer T.R."/>
            <person name="Caufield P.W."/>
            <person name="Cui Y."/>
            <person name="Zhang H."/>
            <person name="O'Toole P.W."/>
        </authorList>
    </citation>
    <scope>NUCLEOTIDE SEQUENCE [LARGE SCALE GENOMIC DNA]</scope>
    <source>
        <strain evidence="3 4">DSM 20690</strain>
    </source>
</reference>
<dbReference type="PANTHER" id="PTHR33434">
    <property type="entry name" value="DEGV DOMAIN-CONTAINING PROTEIN DR_1986-RELATED"/>
    <property type="match status" value="1"/>
</dbReference>
<evidence type="ECO:0000256" key="1">
    <source>
        <dbReference type="ARBA" id="ARBA00003238"/>
    </source>
</evidence>
<dbReference type="SUPFAM" id="SSF82549">
    <property type="entry name" value="DAK1/DegV-like"/>
    <property type="match status" value="1"/>
</dbReference>
<evidence type="ECO:0000313" key="3">
    <source>
        <dbReference type="EMBL" id="KRN79000.1"/>
    </source>
</evidence>
<gene>
    <name evidence="3" type="ORF">IV52_GL000404</name>
</gene>
<evidence type="ECO:0008006" key="5">
    <source>
        <dbReference type="Google" id="ProtNLM"/>
    </source>
</evidence>
<dbReference type="InterPro" id="IPR050270">
    <property type="entry name" value="DegV_domain_contain"/>
</dbReference>
<dbReference type="InterPro" id="IPR003797">
    <property type="entry name" value="DegV"/>
</dbReference>
<dbReference type="GO" id="GO:0008289">
    <property type="term" value="F:lipid binding"/>
    <property type="evidence" value="ECO:0007669"/>
    <property type="project" value="UniProtKB-KW"/>
</dbReference>
<dbReference type="InterPro" id="IPR043168">
    <property type="entry name" value="DegV_C"/>
</dbReference>
<dbReference type="EMBL" id="JQBT01000032">
    <property type="protein sequence ID" value="KRN79000.1"/>
    <property type="molecule type" value="Genomic_DNA"/>
</dbReference>
<dbReference type="PATRIC" id="fig|1122148.6.peg.423"/>
<dbReference type="Gene3D" id="3.30.1180.10">
    <property type="match status" value="1"/>
</dbReference>
<dbReference type="OrthoDB" id="9775494at2"/>
<keyword evidence="4" id="KW-1185">Reference proteome</keyword>
<sequence length="288" mass="32219">MKTAIVTDSSSYLSKKELKKYNIHIIPLEIIFENQSFQEGINLSNKEFYQKLDSSKKLPTTSQPPIGKLIKLYNQLADEGYDTVITITLAATISGLYNQVVNVSKMVSNIRIIPFDSQITVSLMGDLAKYAANLAAQNVDPDTIIVKLKEQRATIDELFIVADLQNLVKGGRLSNASAFIGGLLNIKPILTFDNQTDEIVAFEKVRTMKRALKRVEKLFSEDLEHIDYPIKAIIYDANDSKSGKIWVKNFKKNFPNINVEHSYIGPAIGTHLGEGALVLGWEKDLNLK</sequence>
<evidence type="ECO:0000256" key="2">
    <source>
        <dbReference type="ARBA" id="ARBA00023121"/>
    </source>
</evidence>
<accession>A0A0R2JPH0</accession>
<comment type="caution">
    <text evidence="3">The sequence shown here is derived from an EMBL/GenBank/DDBJ whole genome shotgun (WGS) entry which is preliminary data.</text>
</comment>
<dbReference type="NCBIfam" id="TIGR00762">
    <property type="entry name" value="DegV"/>
    <property type="match status" value="1"/>
</dbReference>
<dbReference type="Proteomes" id="UP000051565">
    <property type="component" value="Unassembled WGS sequence"/>
</dbReference>
<dbReference type="PANTHER" id="PTHR33434:SF2">
    <property type="entry name" value="FATTY ACID-BINDING PROTEIN TM_1468"/>
    <property type="match status" value="1"/>
</dbReference>
<dbReference type="Pfam" id="PF02645">
    <property type="entry name" value="DegV"/>
    <property type="match status" value="1"/>
</dbReference>
<dbReference type="STRING" id="53444.AYR59_05465"/>